<evidence type="ECO:0000256" key="2">
    <source>
        <dbReference type="ARBA" id="ARBA00001970"/>
    </source>
</evidence>
<dbReference type="GO" id="GO:0004129">
    <property type="term" value="F:cytochrome-c oxidase activity"/>
    <property type="evidence" value="ECO:0007669"/>
    <property type="project" value="UniProtKB-EC"/>
</dbReference>
<dbReference type="AlphaFoldDB" id="A0A4P9Z6U3"/>
<keyword evidence="10" id="KW-0997">Cell inner membrane</keyword>
<evidence type="ECO:0000259" key="29">
    <source>
        <dbReference type="PROSITE" id="PS50855"/>
    </source>
</evidence>
<evidence type="ECO:0000256" key="16">
    <source>
        <dbReference type="ARBA" id="ARBA00022781"/>
    </source>
</evidence>
<dbReference type="Pfam" id="PF00034">
    <property type="entry name" value="Cytochrom_C"/>
    <property type="match status" value="1"/>
</dbReference>
<keyword evidence="23" id="KW-0406">Ion transport</keyword>
<feature type="transmembrane region" description="Helical" evidence="28">
    <location>
        <begin position="290"/>
        <end position="311"/>
    </location>
</feature>
<dbReference type="InterPro" id="IPR023615">
    <property type="entry name" value="Cyt_c_Oxase_su1_BS"/>
</dbReference>
<comment type="subcellular location">
    <subcellularLocation>
        <location evidence="4">Cell inner membrane</location>
    </subcellularLocation>
    <subcellularLocation>
        <location evidence="5">Cell membrane</location>
        <topology evidence="5">Multi-pass membrane protein</topology>
    </subcellularLocation>
</comment>
<dbReference type="Proteomes" id="UP000278143">
    <property type="component" value="Unassembled WGS sequence"/>
</dbReference>
<evidence type="ECO:0000256" key="7">
    <source>
        <dbReference type="ARBA" id="ARBA00006113"/>
    </source>
</evidence>
<feature type="transmembrane region" description="Helical" evidence="28">
    <location>
        <begin position="107"/>
        <end position="129"/>
    </location>
</feature>
<evidence type="ECO:0000256" key="4">
    <source>
        <dbReference type="ARBA" id="ARBA00004533"/>
    </source>
</evidence>
<dbReference type="InterPro" id="IPR009056">
    <property type="entry name" value="Cyt_c-like_dom"/>
</dbReference>
<dbReference type="PROSITE" id="PS50855">
    <property type="entry name" value="COX1"/>
    <property type="match status" value="1"/>
</dbReference>
<keyword evidence="18" id="KW-0249">Electron transport</keyword>
<dbReference type="PANTHER" id="PTHR10422">
    <property type="entry name" value="CYTOCHROME C OXIDASE SUBUNIT 1"/>
    <property type="match status" value="1"/>
</dbReference>
<protein>
    <recommendedName>
        <fullName evidence="25">Cytochrome c oxidase subunit III</fullName>
    </recommendedName>
</protein>
<feature type="transmembrane region" description="Helical" evidence="28">
    <location>
        <begin position="331"/>
        <end position="351"/>
    </location>
</feature>
<dbReference type="GO" id="GO:0020037">
    <property type="term" value="F:heme binding"/>
    <property type="evidence" value="ECO:0007669"/>
    <property type="project" value="InterPro"/>
</dbReference>
<dbReference type="InterPro" id="IPR004678">
    <property type="entry name" value="Cyt_c_oxidase_cbb3_su3"/>
</dbReference>
<dbReference type="OrthoDB" id="10262453at2759"/>
<evidence type="ECO:0000256" key="12">
    <source>
        <dbReference type="ARBA" id="ARBA00022660"/>
    </source>
</evidence>
<evidence type="ECO:0000256" key="21">
    <source>
        <dbReference type="ARBA" id="ARBA00023004"/>
    </source>
</evidence>
<keyword evidence="32" id="KW-1185">Reference proteome</keyword>
<evidence type="ECO:0000256" key="15">
    <source>
        <dbReference type="ARBA" id="ARBA00022737"/>
    </source>
</evidence>
<dbReference type="CDD" id="cd01661">
    <property type="entry name" value="cbb3_Oxidase_I"/>
    <property type="match status" value="1"/>
</dbReference>
<dbReference type="PROSITE" id="PS00077">
    <property type="entry name" value="COX1_CUB"/>
    <property type="match status" value="1"/>
</dbReference>
<evidence type="ECO:0000256" key="26">
    <source>
        <dbReference type="ARBA" id="ARBA00047816"/>
    </source>
</evidence>
<evidence type="ECO:0000256" key="8">
    <source>
        <dbReference type="ARBA" id="ARBA00022448"/>
    </source>
</evidence>
<dbReference type="GO" id="GO:0022904">
    <property type="term" value="P:respiratory electron transport chain"/>
    <property type="evidence" value="ECO:0007669"/>
    <property type="project" value="TreeGrafter"/>
</dbReference>
<sequence length="963" mass="106943">MVWAVFGLFVGDWVAWLLVKPELTFDAGWSSFGRLRPVHTTSVIFGFGGNALIATSLYVLQRTSRARLPDQLSSWFVLLGYNLFCVLAVTGYMMGITQSKEYAEPEWYADIWLVIVWVIYFGIYLRTLARRKEPHIYVANWYYMAFILVVAILHIVNNLAVPVSFGHAKSYSLFAGVQDAMTEWWYGHNAVAFFLTAGFLGMMYYYLPVRAGRPIFSYRLSIISFWGITFFYMWAGSHHLHYTALPQWVQTLGMTFSLMLLIPSWASAANALLTLNGAWDKVRDDATLRFMMVAAVFYGLTTFEGSFLAIRSVNSLSHYTDWTVGHVHAGALGWVAMISFGAIYASVPWLWKSKTMYSPRLVEVHFWLAVAGTIVYVFAMWNSGIIQGLMWRTYNESGTLAYSFVDSLVAMRPYYIARAIGGLLFLIGAVVGCYNIWMTIKTAASSVEPETTADRPAIAARKAIGLVLGIVIVSSIGGLVEIAPLFTIHQTVENAPDMRVYTPLELSGRNIYIREGCYACHSQMIRTLRDEVERYGPYSLAVESKYDHPMLWGSKRTGPDLARIGGKYSDEWHVAHLNNPRDVMSVSVMPAYAWLSRTALRTDDMGLQLKAQRAVGVPYTDDMIANAAADTYGQAAPDTPFAEGVTKRYGAATNVRAFDGKPGDLTEMDALVAYLQILGRLTDAAYKPWNGIKELNTPVPRPVYFFLVLTALFSLGYWVLMPAWPIGVTYTKGLLGLDDRQNLQDTLKQAALGRDQWAKKIETDSYATIQADPRLMNIVRQSGRTLFGDNCAACHGFNAKGGPGFPDLTTSSWLWGGDPAAIAETIRVGINSTHPDTRVSQMPAFGHDQMIPSADVDNVVAYVQTLSAPSTAKDAKPGQIEAGKTVFAATCAACHGDDGKGKTDLGAPNLTDKSWIYGGDRQSILNTVWSGRQGRMPTWESRLTPLDRKILALYLFDQRATGQ</sequence>
<evidence type="ECO:0000259" key="30">
    <source>
        <dbReference type="PROSITE" id="PS51007"/>
    </source>
</evidence>
<dbReference type="UniPathway" id="UPA00705"/>
<keyword evidence="12" id="KW-0679">Respiratory chain</keyword>
<dbReference type="Pfam" id="PF00115">
    <property type="entry name" value="COX1"/>
    <property type="match status" value="1"/>
</dbReference>
<evidence type="ECO:0000256" key="3">
    <source>
        <dbReference type="ARBA" id="ARBA00001973"/>
    </source>
</evidence>
<feature type="domain" description="Cytochrome c" evidence="30">
    <location>
        <begin position="503"/>
        <end position="679"/>
    </location>
</feature>
<dbReference type="NCBIfam" id="TIGR00782">
    <property type="entry name" value="ccoP"/>
    <property type="match status" value="1"/>
</dbReference>
<dbReference type="PROSITE" id="PS51007">
    <property type="entry name" value="CYTC"/>
    <property type="match status" value="3"/>
</dbReference>
<feature type="transmembrane region" description="Helical" evidence="28">
    <location>
        <begin position="72"/>
        <end position="95"/>
    </location>
</feature>
<evidence type="ECO:0000256" key="18">
    <source>
        <dbReference type="ARBA" id="ARBA00022982"/>
    </source>
</evidence>
<evidence type="ECO:0000256" key="9">
    <source>
        <dbReference type="ARBA" id="ARBA00022475"/>
    </source>
</evidence>
<dbReference type="SUPFAM" id="SSF46626">
    <property type="entry name" value="Cytochrome c"/>
    <property type="match status" value="3"/>
</dbReference>
<keyword evidence="15" id="KW-0677">Repeat</keyword>
<keyword evidence="14 27" id="KW-0479">Metal-binding</keyword>
<dbReference type="SUPFAM" id="SSF81442">
    <property type="entry name" value="Cytochrome c oxidase subunit I-like"/>
    <property type="match status" value="1"/>
</dbReference>
<dbReference type="InterPro" id="IPR038414">
    <property type="entry name" value="CcoP_N_sf"/>
</dbReference>
<feature type="transmembrane region" description="Helical" evidence="28">
    <location>
        <begin position="255"/>
        <end position="278"/>
    </location>
</feature>
<evidence type="ECO:0000256" key="17">
    <source>
        <dbReference type="ARBA" id="ARBA00022967"/>
    </source>
</evidence>
<dbReference type="Gene3D" id="1.10.760.10">
    <property type="entry name" value="Cytochrome c-like domain"/>
    <property type="match status" value="3"/>
</dbReference>
<evidence type="ECO:0000256" key="19">
    <source>
        <dbReference type="ARBA" id="ARBA00022989"/>
    </source>
</evidence>
<dbReference type="NCBIfam" id="NF011055">
    <property type="entry name" value="PRK14487.1"/>
    <property type="match status" value="1"/>
</dbReference>
<feature type="transmembrane region" description="Helical" evidence="28">
    <location>
        <begin position="463"/>
        <end position="486"/>
    </location>
</feature>
<organism evidence="31 32">
    <name type="scientific">Syncephalis pseudoplumigaleata</name>
    <dbReference type="NCBI Taxonomy" id="1712513"/>
    <lineage>
        <taxon>Eukaryota</taxon>
        <taxon>Fungi</taxon>
        <taxon>Fungi incertae sedis</taxon>
        <taxon>Zoopagomycota</taxon>
        <taxon>Zoopagomycotina</taxon>
        <taxon>Zoopagomycetes</taxon>
        <taxon>Zoopagales</taxon>
        <taxon>Piptocephalidaceae</taxon>
        <taxon>Syncephalis</taxon>
    </lineage>
</organism>
<feature type="domain" description="Cytochrome c" evidence="30">
    <location>
        <begin position="778"/>
        <end position="867"/>
    </location>
</feature>
<evidence type="ECO:0000256" key="5">
    <source>
        <dbReference type="ARBA" id="ARBA00004651"/>
    </source>
</evidence>
<gene>
    <name evidence="31" type="ORF">SYNPS1DRAFT_26767</name>
</gene>
<dbReference type="GO" id="GO:0015990">
    <property type="term" value="P:electron transport coupled proton transport"/>
    <property type="evidence" value="ECO:0007669"/>
    <property type="project" value="TreeGrafter"/>
</dbReference>
<evidence type="ECO:0000256" key="27">
    <source>
        <dbReference type="PROSITE-ProRule" id="PRU00433"/>
    </source>
</evidence>
<dbReference type="Gene3D" id="6.10.280.130">
    <property type="match status" value="1"/>
</dbReference>
<feature type="transmembrane region" description="Helical" evidence="28">
    <location>
        <begin position="141"/>
        <end position="165"/>
    </location>
</feature>
<feature type="transmembrane region" description="Helical" evidence="28">
    <location>
        <begin position="216"/>
        <end position="235"/>
    </location>
</feature>
<keyword evidence="16" id="KW-0375">Hydrogen ion transport</keyword>
<dbReference type="PANTHER" id="PTHR10422:SF29">
    <property type="entry name" value="CYTOCHROME C OXIDASE SUBUNIT 1 HOMOLOG, BACTEROID"/>
    <property type="match status" value="1"/>
</dbReference>
<reference evidence="32" key="1">
    <citation type="journal article" date="2018" name="Nat. Microbiol.">
        <title>Leveraging single-cell genomics to expand the fungal tree of life.</title>
        <authorList>
            <person name="Ahrendt S.R."/>
            <person name="Quandt C.A."/>
            <person name="Ciobanu D."/>
            <person name="Clum A."/>
            <person name="Salamov A."/>
            <person name="Andreopoulos B."/>
            <person name="Cheng J.F."/>
            <person name="Woyke T."/>
            <person name="Pelin A."/>
            <person name="Henrissat B."/>
            <person name="Reynolds N.K."/>
            <person name="Benny G.L."/>
            <person name="Smith M.E."/>
            <person name="James T.Y."/>
            <person name="Grigoriev I.V."/>
        </authorList>
    </citation>
    <scope>NUCLEOTIDE SEQUENCE [LARGE SCALE GENOMIC DNA]</scope>
    <source>
        <strain evidence="32">Benny S71-1</strain>
    </source>
</reference>
<keyword evidence="19 28" id="KW-1133">Transmembrane helix</keyword>
<keyword evidence="21 27" id="KW-0408">Iron</keyword>
<dbReference type="InterPro" id="IPR000883">
    <property type="entry name" value="Cyt_C_Oxase_1"/>
</dbReference>
<dbReference type="Pfam" id="PF02433">
    <property type="entry name" value="FixO"/>
    <property type="match status" value="1"/>
</dbReference>
<comment type="cofactor">
    <cofactor evidence="2">
        <name>heme b</name>
        <dbReference type="ChEBI" id="CHEBI:60344"/>
    </cofactor>
</comment>
<evidence type="ECO:0000256" key="25">
    <source>
        <dbReference type="ARBA" id="ARBA00029635"/>
    </source>
</evidence>
<evidence type="ECO:0000256" key="24">
    <source>
        <dbReference type="ARBA" id="ARBA00023136"/>
    </source>
</evidence>
<evidence type="ECO:0000256" key="6">
    <source>
        <dbReference type="ARBA" id="ARBA00004673"/>
    </source>
</evidence>
<keyword evidence="9" id="KW-1003">Cell membrane</keyword>
<keyword evidence="20" id="KW-0560">Oxidoreductase</keyword>
<dbReference type="EMBL" id="KZ989183">
    <property type="protein sequence ID" value="RKP27591.1"/>
    <property type="molecule type" value="Genomic_DNA"/>
</dbReference>
<keyword evidence="24 28" id="KW-0472">Membrane</keyword>
<dbReference type="GO" id="GO:0006119">
    <property type="term" value="P:oxidative phosphorylation"/>
    <property type="evidence" value="ECO:0007669"/>
    <property type="project" value="UniProtKB-UniPathway"/>
</dbReference>
<evidence type="ECO:0000313" key="31">
    <source>
        <dbReference type="EMBL" id="RKP27591.1"/>
    </source>
</evidence>
<dbReference type="InterPro" id="IPR023616">
    <property type="entry name" value="Cyt_c_oxase-like_su1_dom"/>
</dbReference>
<evidence type="ECO:0000313" key="32">
    <source>
        <dbReference type="Proteomes" id="UP000278143"/>
    </source>
</evidence>
<evidence type="ECO:0000256" key="23">
    <source>
        <dbReference type="ARBA" id="ARBA00023065"/>
    </source>
</evidence>
<comment type="cofactor">
    <cofactor evidence="3">
        <name>Cu(2+)</name>
        <dbReference type="ChEBI" id="CHEBI:29036"/>
    </cofactor>
</comment>
<keyword evidence="17" id="KW-1278">Translocase</keyword>
<proteinExistence type="inferred from homology"/>
<accession>A0A4P9Z6U3</accession>
<feature type="transmembrane region" description="Helical" evidence="28">
    <location>
        <begin position="41"/>
        <end position="60"/>
    </location>
</feature>
<evidence type="ECO:0000256" key="10">
    <source>
        <dbReference type="ARBA" id="ARBA00022519"/>
    </source>
</evidence>
<feature type="transmembrane region" description="Helical" evidence="28">
    <location>
        <begin position="185"/>
        <end position="207"/>
    </location>
</feature>
<comment type="similarity">
    <text evidence="7">Belongs to the CcoP / FixP family.</text>
</comment>
<evidence type="ECO:0000256" key="1">
    <source>
        <dbReference type="ARBA" id="ARBA00001926"/>
    </source>
</evidence>
<dbReference type="Pfam" id="PF13442">
    <property type="entry name" value="Cytochrome_CBB3"/>
    <property type="match status" value="1"/>
</dbReference>
<feature type="transmembrane region" description="Helical" evidence="28">
    <location>
        <begin position="363"/>
        <end position="381"/>
    </location>
</feature>
<dbReference type="NCBIfam" id="TIGR00781">
    <property type="entry name" value="ccoO"/>
    <property type="match status" value="1"/>
</dbReference>
<dbReference type="GO" id="GO:0005886">
    <property type="term" value="C:plasma membrane"/>
    <property type="evidence" value="ECO:0007669"/>
    <property type="project" value="UniProtKB-SubCell"/>
</dbReference>
<evidence type="ECO:0000256" key="28">
    <source>
        <dbReference type="SAM" id="Phobius"/>
    </source>
</evidence>
<dbReference type="GO" id="GO:0005739">
    <property type="term" value="C:mitochondrion"/>
    <property type="evidence" value="ECO:0007669"/>
    <property type="project" value="UniProtKB-ARBA"/>
</dbReference>
<keyword evidence="22" id="KW-0186">Copper</keyword>
<dbReference type="Gene3D" id="1.20.210.10">
    <property type="entry name" value="Cytochrome c oxidase-like, subunit I domain"/>
    <property type="match status" value="1"/>
</dbReference>
<dbReference type="GO" id="GO:0046872">
    <property type="term" value="F:metal ion binding"/>
    <property type="evidence" value="ECO:0007669"/>
    <property type="project" value="UniProtKB-KW"/>
</dbReference>
<keyword evidence="13 28" id="KW-0812">Transmembrane</keyword>
<dbReference type="InterPro" id="IPR032858">
    <property type="entry name" value="CcoP_N"/>
</dbReference>
<evidence type="ECO:0000256" key="20">
    <source>
        <dbReference type="ARBA" id="ARBA00023002"/>
    </source>
</evidence>
<dbReference type="NCBIfam" id="TIGR00780">
    <property type="entry name" value="ccoN"/>
    <property type="match status" value="1"/>
</dbReference>
<evidence type="ECO:0000256" key="22">
    <source>
        <dbReference type="ARBA" id="ARBA00023008"/>
    </source>
</evidence>
<keyword evidence="11 27" id="KW-0349">Heme</keyword>
<dbReference type="InterPro" id="IPR003468">
    <property type="entry name" value="Cyt_c_oxidase_monohaem-su/FixO"/>
</dbReference>
<dbReference type="InterPro" id="IPR036909">
    <property type="entry name" value="Cyt_c-like_dom_sf"/>
</dbReference>
<dbReference type="Pfam" id="PF14715">
    <property type="entry name" value="FixP_N"/>
    <property type="match status" value="1"/>
</dbReference>
<feature type="transmembrane region" description="Helical" evidence="28">
    <location>
        <begin position="415"/>
        <end position="437"/>
    </location>
</feature>
<name>A0A4P9Z6U3_9FUNG</name>
<comment type="pathway">
    <text evidence="6">Energy metabolism; oxidative phosphorylation.</text>
</comment>
<evidence type="ECO:0000256" key="14">
    <source>
        <dbReference type="ARBA" id="ARBA00022723"/>
    </source>
</evidence>
<comment type="catalytic activity">
    <reaction evidence="26">
        <text>4 Fe(II)-[cytochrome c] + O2 + 8 H(+)(in) = 4 Fe(III)-[cytochrome c] + 2 H2O + 4 H(+)(out)</text>
        <dbReference type="Rhea" id="RHEA:11436"/>
        <dbReference type="Rhea" id="RHEA-COMP:10350"/>
        <dbReference type="Rhea" id="RHEA-COMP:14399"/>
        <dbReference type="ChEBI" id="CHEBI:15377"/>
        <dbReference type="ChEBI" id="CHEBI:15378"/>
        <dbReference type="ChEBI" id="CHEBI:15379"/>
        <dbReference type="ChEBI" id="CHEBI:29033"/>
        <dbReference type="ChEBI" id="CHEBI:29034"/>
        <dbReference type="EC" id="7.1.1.9"/>
    </reaction>
</comment>
<evidence type="ECO:0000256" key="13">
    <source>
        <dbReference type="ARBA" id="ARBA00022692"/>
    </source>
</evidence>
<dbReference type="InterPro" id="IPR004677">
    <property type="entry name" value="Cyt_c_oxidase_cbb3_su1"/>
</dbReference>
<feature type="domain" description="Cytochrome oxidase subunit I profile" evidence="29">
    <location>
        <begin position="1"/>
        <end position="448"/>
    </location>
</feature>
<evidence type="ECO:0000256" key="11">
    <source>
        <dbReference type="ARBA" id="ARBA00022617"/>
    </source>
</evidence>
<dbReference type="InterPro" id="IPR036927">
    <property type="entry name" value="Cyt_c_oxase-like_su1_sf"/>
</dbReference>
<dbReference type="GO" id="GO:0016491">
    <property type="term" value="F:oxidoreductase activity"/>
    <property type="evidence" value="ECO:0007669"/>
    <property type="project" value="UniProtKB-KW"/>
</dbReference>
<comment type="cofactor">
    <cofactor evidence="1">
        <name>heme c</name>
        <dbReference type="ChEBI" id="CHEBI:61717"/>
    </cofactor>
</comment>
<keyword evidence="8" id="KW-0813">Transport</keyword>
<feature type="domain" description="Cytochrome c" evidence="30">
    <location>
        <begin position="878"/>
        <end position="959"/>
    </location>
</feature>